<dbReference type="OrthoDB" id="48317at2759"/>
<evidence type="ECO:0000256" key="1">
    <source>
        <dbReference type="ARBA" id="ARBA00022857"/>
    </source>
</evidence>
<sequence>MQKVVFHQHGDPEKVLELEKAEELPSPGKGEVLVKVTKLPMHSGDFLMVTGLHNPREYEVPQGGLTPGAEGVGVVEALGPDIDVARGLVPGARVSFFVVGAWKEKLILQADSIFVVPEGVDDDLASQLYVNPMAALLIVREVVNAAGRRTGILRISANSAIFSGLKPASTEPGVVILSAAASITAKLIAGLLKEKGFTPIGLVRSRAAAVDLCATTGIPTFATEVSDWRDRIRKEVCDRTIFAALDAVGGELSTDMLELLSPGGTLISYGILSGEPLIIPQAPLTMEAKLVCGVGMVHWSLLPYEQRAADLAIMTEFLQRNRQLLPTFKEFKLSELKDALQLFFQPGRNGIIMLIP</sequence>
<dbReference type="InterPro" id="IPR013149">
    <property type="entry name" value="ADH-like_C"/>
</dbReference>
<dbReference type="STRING" id="1182545.A0A072PQN9"/>
<proteinExistence type="predicted"/>
<dbReference type="Gene3D" id="3.40.50.720">
    <property type="entry name" value="NAD(P)-binding Rossmann-like Domain"/>
    <property type="match status" value="1"/>
</dbReference>
<keyword evidence="2" id="KW-0560">Oxidoreductase</keyword>
<protein>
    <recommendedName>
        <fullName evidence="3">Enoyl reductase (ER) domain-containing protein</fullName>
    </recommendedName>
</protein>
<evidence type="ECO:0000256" key="2">
    <source>
        <dbReference type="ARBA" id="ARBA00023002"/>
    </source>
</evidence>
<dbReference type="Pfam" id="PF00107">
    <property type="entry name" value="ADH_zinc_N"/>
    <property type="match status" value="1"/>
</dbReference>
<evidence type="ECO:0000313" key="4">
    <source>
        <dbReference type="EMBL" id="KEF62419.1"/>
    </source>
</evidence>
<dbReference type="GO" id="GO:0070402">
    <property type="term" value="F:NADPH binding"/>
    <property type="evidence" value="ECO:0007669"/>
    <property type="project" value="TreeGrafter"/>
</dbReference>
<dbReference type="SMART" id="SM00829">
    <property type="entry name" value="PKS_ER"/>
    <property type="match status" value="1"/>
</dbReference>
<dbReference type="InterPro" id="IPR013154">
    <property type="entry name" value="ADH-like_N"/>
</dbReference>
<evidence type="ECO:0000259" key="3">
    <source>
        <dbReference type="SMART" id="SM00829"/>
    </source>
</evidence>
<dbReference type="Pfam" id="PF08240">
    <property type="entry name" value="ADH_N"/>
    <property type="match status" value="1"/>
</dbReference>
<dbReference type="Proteomes" id="UP000027920">
    <property type="component" value="Unassembled WGS sequence"/>
</dbReference>
<dbReference type="PANTHER" id="PTHR48106:SF2">
    <property type="entry name" value="ZN2+-BINDING DEHYDROGENASE"/>
    <property type="match status" value="1"/>
</dbReference>
<gene>
    <name evidence="4" type="ORF">A1O9_00391</name>
</gene>
<dbReference type="GeneID" id="25275343"/>
<name>A0A072PQN9_9EURO</name>
<feature type="domain" description="Enoyl reductase (ER)" evidence="3">
    <location>
        <begin position="10"/>
        <end position="354"/>
    </location>
</feature>
<evidence type="ECO:0000313" key="5">
    <source>
        <dbReference type="Proteomes" id="UP000027920"/>
    </source>
</evidence>
<dbReference type="InterPro" id="IPR020843">
    <property type="entry name" value="ER"/>
</dbReference>
<dbReference type="EMBL" id="AMGV01000001">
    <property type="protein sequence ID" value="KEF62419.1"/>
    <property type="molecule type" value="Genomic_DNA"/>
</dbReference>
<keyword evidence="1" id="KW-0521">NADP</keyword>
<dbReference type="VEuPathDB" id="FungiDB:A1O9_00391"/>
<dbReference type="InterPro" id="IPR011032">
    <property type="entry name" value="GroES-like_sf"/>
</dbReference>
<reference evidence="4 5" key="1">
    <citation type="submission" date="2013-03" db="EMBL/GenBank/DDBJ databases">
        <title>The Genome Sequence of Exophiala aquamarina CBS 119918.</title>
        <authorList>
            <consortium name="The Broad Institute Genomics Platform"/>
            <person name="Cuomo C."/>
            <person name="de Hoog S."/>
            <person name="Gorbushina A."/>
            <person name="Walker B."/>
            <person name="Young S.K."/>
            <person name="Zeng Q."/>
            <person name="Gargeya S."/>
            <person name="Fitzgerald M."/>
            <person name="Haas B."/>
            <person name="Abouelleil A."/>
            <person name="Allen A.W."/>
            <person name="Alvarado L."/>
            <person name="Arachchi H.M."/>
            <person name="Berlin A.M."/>
            <person name="Chapman S.B."/>
            <person name="Gainer-Dewar J."/>
            <person name="Goldberg J."/>
            <person name="Griggs A."/>
            <person name="Gujja S."/>
            <person name="Hansen M."/>
            <person name="Howarth C."/>
            <person name="Imamovic A."/>
            <person name="Ireland A."/>
            <person name="Larimer J."/>
            <person name="McCowan C."/>
            <person name="Murphy C."/>
            <person name="Pearson M."/>
            <person name="Poon T.W."/>
            <person name="Priest M."/>
            <person name="Roberts A."/>
            <person name="Saif S."/>
            <person name="Shea T."/>
            <person name="Sisk P."/>
            <person name="Sykes S."/>
            <person name="Wortman J."/>
            <person name="Nusbaum C."/>
            <person name="Birren B."/>
        </authorList>
    </citation>
    <scope>NUCLEOTIDE SEQUENCE [LARGE SCALE GENOMIC DNA]</scope>
    <source>
        <strain evidence="4 5">CBS 119918</strain>
    </source>
</reference>
<keyword evidence="5" id="KW-1185">Reference proteome</keyword>
<dbReference type="HOGENOM" id="CLU_026673_3_1_1"/>
<accession>A0A072PQN9</accession>
<comment type="caution">
    <text evidence="4">The sequence shown here is derived from an EMBL/GenBank/DDBJ whole genome shotgun (WGS) entry which is preliminary data.</text>
</comment>
<dbReference type="PANTHER" id="PTHR48106">
    <property type="entry name" value="QUINONE OXIDOREDUCTASE PIG3-RELATED"/>
    <property type="match status" value="1"/>
</dbReference>
<dbReference type="GO" id="GO:0016651">
    <property type="term" value="F:oxidoreductase activity, acting on NAD(P)H"/>
    <property type="evidence" value="ECO:0007669"/>
    <property type="project" value="TreeGrafter"/>
</dbReference>
<dbReference type="SUPFAM" id="SSF50129">
    <property type="entry name" value="GroES-like"/>
    <property type="match status" value="1"/>
</dbReference>
<dbReference type="RefSeq" id="XP_013265009.1">
    <property type="nucleotide sequence ID" value="XM_013409555.1"/>
</dbReference>
<dbReference type="InterPro" id="IPR036291">
    <property type="entry name" value="NAD(P)-bd_dom_sf"/>
</dbReference>
<organism evidence="4 5">
    <name type="scientific">Exophiala aquamarina CBS 119918</name>
    <dbReference type="NCBI Taxonomy" id="1182545"/>
    <lineage>
        <taxon>Eukaryota</taxon>
        <taxon>Fungi</taxon>
        <taxon>Dikarya</taxon>
        <taxon>Ascomycota</taxon>
        <taxon>Pezizomycotina</taxon>
        <taxon>Eurotiomycetes</taxon>
        <taxon>Chaetothyriomycetidae</taxon>
        <taxon>Chaetothyriales</taxon>
        <taxon>Herpotrichiellaceae</taxon>
        <taxon>Exophiala</taxon>
    </lineage>
</organism>
<dbReference type="SUPFAM" id="SSF51735">
    <property type="entry name" value="NAD(P)-binding Rossmann-fold domains"/>
    <property type="match status" value="1"/>
</dbReference>
<dbReference type="AlphaFoldDB" id="A0A072PQN9"/>
<dbReference type="Gene3D" id="3.90.180.10">
    <property type="entry name" value="Medium-chain alcohol dehydrogenases, catalytic domain"/>
    <property type="match status" value="1"/>
</dbReference>